<name>A0AAN8PLA9_POLSC</name>
<gene>
    <name evidence="2" type="ORF">RUM43_006934</name>
</gene>
<accession>A0AAN8PLA9</accession>
<evidence type="ECO:0000256" key="1">
    <source>
        <dbReference type="SAM" id="MobiDB-lite"/>
    </source>
</evidence>
<evidence type="ECO:0000313" key="3">
    <source>
        <dbReference type="Proteomes" id="UP001372834"/>
    </source>
</evidence>
<reference evidence="2 3" key="1">
    <citation type="submission" date="2023-10" db="EMBL/GenBank/DDBJ databases">
        <title>Genomes of two closely related lineages of the louse Polyplax serrata with different host specificities.</title>
        <authorList>
            <person name="Martinu J."/>
            <person name="Tarabai H."/>
            <person name="Stefka J."/>
            <person name="Hypsa V."/>
        </authorList>
    </citation>
    <scope>NUCLEOTIDE SEQUENCE [LARGE SCALE GENOMIC DNA]</scope>
    <source>
        <strain evidence="2">HR10_N</strain>
    </source>
</reference>
<proteinExistence type="predicted"/>
<dbReference type="EMBL" id="JAWJWE010000003">
    <property type="protein sequence ID" value="KAK6638667.1"/>
    <property type="molecule type" value="Genomic_DNA"/>
</dbReference>
<comment type="caution">
    <text evidence="2">The sequence shown here is derived from an EMBL/GenBank/DDBJ whole genome shotgun (WGS) entry which is preliminary data.</text>
</comment>
<feature type="region of interest" description="Disordered" evidence="1">
    <location>
        <begin position="57"/>
        <end position="103"/>
    </location>
</feature>
<dbReference type="AlphaFoldDB" id="A0AAN8PLA9"/>
<dbReference type="Proteomes" id="UP001372834">
    <property type="component" value="Unassembled WGS sequence"/>
</dbReference>
<organism evidence="2 3">
    <name type="scientific">Polyplax serrata</name>
    <name type="common">Common mouse louse</name>
    <dbReference type="NCBI Taxonomy" id="468196"/>
    <lineage>
        <taxon>Eukaryota</taxon>
        <taxon>Metazoa</taxon>
        <taxon>Ecdysozoa</taxon>
        <taxon>Arthropoda</taxon>
        <taxon>Hexapoda</taxon>
        <taxon>Insecta</taxon>
        <taxon>Pterygota</taxon>
        <taxon>Neoptera</taxon>
        <taxon>Paraneoptera</taxon>
        <taxon>Psocodea</taxon>
        <taxon>Troctomorpha</taxon>
        <taxon>Phthiraptera</taxon>
        <taxon>Anoplura</taxon>
        <taxon>Polyplacidae</taxon>
        <taxon>Polyplax</taxon>
    </lineage>
</organism>
<sequence>MGDFYRDVPVPVVQKAKSLKSTKSGTECEDGIANPETAGGGKTGYGSIFLKGMDGARTRAGHGAHSGGAPAGRAGARHARGARAYAPSWAARPGKEPADDDAI</sequence>
<protein>
    <submittedName>
        <fullName evidence="2">Uncharacterized protein</fullName>
    </submittedName>
</protein>
<feature type="region of interest" description="Disordered" evidence="1">
    <location>
        <begin position="17"/>
        <end position="40"/>
    </location>
</feature>
<evidence type="ECO:0000313" key="2">
    <source>
        <dbReference type="EMBL" id="KAK6638667.1"/>
    </source>
</evidence>